<dbReference type="RefSeq" id="WP_163691851.1">
    <property type="nucleotide sequence ID" value="NZ_FXTW01000001.1"/>
</dbReference>
<comment type="caution">
    <text evidence="2">The sequence shown here is derived from an EMBL/GenBank/DDBJ whole genome shotgun (WGS) entry which is preliminary data.</text>
</comment>
<feature type="transmembrane region" description="Helical" evidence="1">
    <location>
        <begin position="181"/>
        <end position="204"/>
    </location>
</feature>
<keyword evidence="3" id="KW-1185">Reference proteome</keyword>
<feature type="transmembrane region" description="Helical" evidence="1">
    <location>
        <begin position="36"/>
        <end position="57"/>
    </location>
</feature>
<reference evidence="2 3" key="1">
    <citation type="submission" date="2020-01" db="EMBL/GenBank/DDBJ databases">
        <title>Muriicola jejuensis KCTC 22299.</title>
        <authorList>
            <person name="Wang G."/>
        </authorList>
    </citation>
    <scope>NUCLEOTIDE SEQUENCE [LARGE SCALE GENOMIC DNA]</scope>
    <source>
        <strain evidence="2 3">KCTC 22299</strain>
    </source>
</reference>
<evidence type="ECO:0000313" key="3">
    <source>
        <dbReference type="Proteomes" id="UP000468443"/>
    </source>
</evidence>
<dbReference type="AlphaFoldDB" id="A0A6P0U9G5"/>
<keyword evidence="1" id="KW-0472">Membrane</keyword>
<feature type="transmembrane region" description="Helical" evidence="1">
    <location>
        <begin position="110"/>
        <end position="137"/>
    </location>
</feature>
<feature type="transmembrane region" description="Helical" evidence="1">
    <location>
        <begin position="6"/>
        <end position="27"/>
    </location>
</feature>
<name>A0A6P0U9G5_9FLAO</name>
<evidence type="ECO:0000313" key="2">
    <source>
        <dbReference type="EMBL" id="NER09814.1"/>
    </source>
</evidence>
<evidence type="ECO:0000256" key="1">
    <source>
        <dbReference type="SAM" id="Phobius"/>
    </source>
</evidence>
<keyword evidence="1" id="KW-1133">Transmembrane helix</keyword>
<organism evidence="2 3">
    <name type="scientific">Muriicola jejuensis</name>
    <dbReference type="NCBI Taxonomy" id="504488"/>
    <lineage>
        <taxon>Bacteria</taxon>
        <taxon>Pseudomonadati</taxon>
        <taxon>Bacteroidota</taxon>
        <taxon>Flavobacteriia</taxon>
        <taxon>Flavobacteriales</taxon>
        <taxon>Flavobacteriaceae</taxon>
        <taxon>Muriicola</taxon>
    </lineage>
</organism>
<dbReference type="Pfam" id="PF11139">
    <property type="entry name" value="SfLAP"/>
    <property type="match status" value="1"/>
</dbReference>
<proteinExistence type="predicted"/>
<evidence type="ECO:0008006" key="4">
    <source>
        <dbReference type="Google" id="ProtNLM"/>
    </source>
</evidence>
<gene>
    <name evidence="2" type="ORF">GWK09_04760</name>
</gene>
<feature type="transmembrane region" description="Helical" evidence="1">
    <location>
        <begin position="149"/>
        <end position="169"/>
    </location>
</feature>
<accession>A0A6P0U9G5</accession>
<feature type="transmembrane region" description="Helical" evidence="1">
    <location>
        <begin position="72"/>
        <end position="90"/>
    </location>
</feature>
<dbReference type="EMBL" id="JAABOP010000001">
    <property type="protein sequence ID" value="NER09814.1"/>
    <property type="molecule type" value="Genomic_DNA"/>
</dbReference>
<keyword evidence="1" id="KW-0812">Transmembrane</keyword>
<dbReference type="InterPro" id="IPR021315">
    <property type="entry name" value="Gap/Sap"/>
</dbReference>
<dbReference type="Proteomes" id="UP000468443">
    <property type="component" value="Unassembled WGS sequence"/>
</dbReference>
<protein>
    <recommendedName>
        <fullName evidence="4">GAP family protein</fullName>
    </recommendedName>
</protein>
<sequence length="205" mass="23171">MSETAILPLALTVMLGPQILVGMLLIMRKDAIKSSLIYILSIVSTLMLTTFLYYKLIENTDLHNVSMGGRPFLKYVLILFFIILIIRSVINRNKITKPPKWMKGISSASLSEIFFIGFFLIAFMPTDVIVAFSVGNILNGESGNFWDALPFFGAVLLVSLFPLTIYFSLGRSKRAKYLENVNNWLNTHGYLINVVVMVFFIILML</sequence>